<feature type="region of interest" description="Disordered" evidence="2">
    <location>
        <begin position="1"/>
        <end position="25"/>
    </location>
</feature>
<name>A0AAE0SUI8_9BIVA</name>
<keyword evidence="1" id="KW-0175">Coiled coil</keyword>
<sequence>MQDIPEDVINIESDSEDKGNPDDLQFQGATSVFTAVSTFHTVMVKQQEENDIEIITVLSQDQLCHKQIKANKEKMEKGAADADKEEKELNEELLDFCKNETTAKPDESAEKKKQIKR</sequence>
<evidence type="ECO:0000256" key="2">
    <source>
        <dbReference type="SAM" id="MobiDB-lite"/>
    </source>
</evidence>
<evidence type="ECO:0000313" key="4">
    <source>
        <dbReference type="Proteomes" id="UP001195483"/>
    </source>
</evidence>
<evidence type="ECO:0000313" key="3">
    <source>
        <dbReference type="EMBL" id="KAK3598203.1"/>
    </source>
</evidence>
<comment type="caution">
    <text evidence="3">The sequence shown here is derived from an EMBL/GenBank/DDBJ whole genome shotgun (WGS) entry which is preliminary data.</text>
</comment>
<protein>
    <submittedName>
        <fullName evidence="3">Uncharacterized protein</fullName>
    </submittedName>
</protein>
<organism evidence="3 4">
    <name type="scientific">Potamilus streckersoni</name>
    <dbReference type="NCBI Taxonomy" id="2493646"/>
    <lineage>
        <taxon>Eukaryota</taxon>
        <taxon>Metazoa</taxon>
        <taxon>Spiralia</taxon>
        <taxon>Lophotrochozoa</taxon>
        <taxon>Mollusca</taxon>
        <taxon>Bivalvia</taxon>
        <taxon>Autobranchia</taxon>
        <taxon>Heteroconchia</taxon>
        <taxon>Palaeoheterodonta</taxon>
        <taxon>Unionida</taxon>
        <taxon>Unionoidea</taxon>
        <taxon>Unionidae</taxon>
        <taxon>Ambleminae</taxon>
        <taxon>Lampsilini</taxon>
        <taxon>Potamilus</taxon>
    </lineage>
</organism>
<keyword evidence="4" id="KW-1185">Reference proteome</keyword>
<dbReference type="Proteomes" id="UP001195483">
    <property type="component" value="Unassembled WGS sequence"/>
</dbReference>
<reference evidence="3" key="3">
    <citation type="submission" date="2023-05" db="EMBL/GenBank/DDBJ databases">
        <authorList>
            <person name="Smith C.H."/>
        </authorList>
    </citation>
    <scope>NUCLEOTIDE SEQUENCE</scope>
    <source>
        <strain evidence="3">CHS0354</strain>
        <tissue evidence="3">Mantle</tissue>
    </source>
</reference>
<gene>
    <name evidence="3" type="ORF">CHS0354_026604</name>
</gene>
<dbReference type="AlphaFoldDB" id="A0AAE0SUI8"/>
<proteinExistence type="predicted"/>
<feature type="coiled-coil region" evidence="1">
    <location>
        <begin position="65"/>
        <end position="92"/>
    </location>
</feature>
<feature type="region of interest" description="Disordered" evidence="2">
    <location>
        <begin position="97"/>
        <end position="117"/>
    </location>
</feature>
<reference evidence="3" key="2">
    <citation type="journal article" date="2021" name="Genome Biol. Evol.">
        <title>Developing a high-quality reference genome for a parasitic bivalve with doubly uniparental inheritance (Bivalvia: Unionida).</title>
        <authorList>
            <person name="Smith C.H."/>
        </authorList>
    </citation>
    <scope>NUCLEOTIDE SEQUENCE</scope>
    <source>
        <strain evidence="3">CHS0354</strain>
        <tissue evidence="3">Mantle</tissue>
    </source>
</reference>
<evidence type="ECO:0000256" key="1">
    <source>
        <dbReference type="SAM" id="Coils"/>
    </source>
</evidence>
<accession>A0AAE0SUI8</accession>
<reference evidence="3" key="1">
    <citation type="journal article" date="2021" name="Genome Biol. Evol.">
        <title>A High-Quality Reference Genome for a Parasitic Bivalve with Doubly Uniparental Inheritance (Bivalvia: Unionida).</title>
        <authorList>
            <person name="Smith C.H."/>
        </authorList>
    </citation>
    <scope>NUCLEOTIDE SEQUENCE</scope>
    <source>
        <strain evidence="3">CHS0354</strain>
    </source>
</reference>
<dbReference type="EMBL" id="JAEAOA010001587">
    <property type="protein sequence ID" value="KAK3598203.1"/>
    <property type="molecule type" value="Genomic_DNA"/>
</dbReference>